<gene>
    <name evidence="3" type="ORF">ALC62_10371</name>
</gene>
<organism evidence="3 4">
    <name type="scientific">Cyphomyrmex costatus</name>
    <dbReference type="NCBI Taxonomy" id="456900"/>
    <lineage>
        <taxon>Eukaryota</taxon>
        <taxon>Metazoa</taxon>
        <taxon>Ecdysozoa</taxon>
        <taxon>Arthropoda</taxon>
        <taxon>Hexapoda</taxon>
        <taxon>Insecta</taxon>
        <taxon>Pterygota</taxon>
        <taxon>Neoptera</taxon>
        <taxon>Endopterygota</taxon>
        <taxon>Hymenoptera</taxon>
        <taxon>Apocrita</taxon>
        <taxon>Aculeata</taxon>
        <taxon>Formicoidea</taxon>
        <taxon>Formicidae</taxon>
        <taxon>Myrmicinae</taxon>
        <taxon>Cyphomyrmex</taxon>
    </lineage>
</organism>
<sequence length="621" mass="71186">MGKNLDDFGDMRLSIIQENSKNEVKKFGNRVSKNAIMMNDPKYGEDNRTDNLEREEGSMISNLPLLFANGYPTSLEKITMAQLERFILFMVHCSLGHDTTKVINKPEWWPQDVKFSSPLTRPKKINDSWMANLKKLVFRCYTYHRSEYLLRFCSYLAEYPHNELEYVNNWDSTTSLYHKSTGKLLVTFRNENMHYDRRNDSPRRTLLSHNASASSNGKAKQQAPMIVQPPCDDIYLCDNCDAEFVGLANMKEHEKICCEQDHGGCSGSRSSTPDLSMVEPELQQDQFLEYFQLRSSKTESKSVDVKNASAPDGIVRRTSGRVRSSLNFTRFSTIPFSSPAGIMLTKKSKAMTEETQQERLDRIERHVIAPILSNSCRPKWLDTEMDNDRWIVTYKQNRDKPTDHYVHQYKFMNSSKSKPILSIQSQLLYATCRPIYVVLTRLNEKQIDELKKDPSKYQCPQRNINVRKFLSMRKAGPACKTKSRKTTHTQNVSVSSKRKAPLEDDADPITVEEEETNISTSAKETLIALAAVKSFSDNAEATKSAKEKKCPSHTIMLIDLCSSDEEENDSSTRTSCDENRDPLNTAESSITKSFLRKLSPKQTLHKTLHLPRTLIDRLVIE</sequence>
<evidence type="ECO:0000313" key="3">
    <source>
        <dbReference type="EMBL" id="KYM98896.1"/>
    </source>
</evidence>
<dbReference type="KEGG" id="ccoa:108777198"/>
<dbReference type="OrthoDB" id="6288734at2759"/>
<protein>
    <submittedName>
        <fullName evidence="3">DNA-binding protein P3A2</fullName>
    </submittedName>
</protein>
<keyword evidence="3" id="KW-0238">DNA-binding</keyword>
<name>A0A151IDY4_9HYME</name>
<feature type="domain" description="Nuclear respiratory factor 1 NLS/DNA-binding dimerisation" evidence="2">
    <location>
        <begin position="48"/>
        <end position="151"/>
    </location>
</feature>
<accession>A0A151IDY4</accession>
<keyword evidence="4" id="KW-1185">Reference proteome</keyword>
<dbReference type="GO" id="GO:0003677">
    <property type="term" value="F:DNA binding"/>
    <property type="evidence" value="ECO:0007669"/>
    <property type="project" value="UniProtKB-KW"/>
</dbReference>
<dbReference type="AlphaFoldDB" id="A0A151IDY4"/>
<reference evidence="3 4" key="1">
    <citation type="submission" date="2016-03" db="EMBL/GenBank/DDBJ databases">
        <title>Cyphomyrmex costatus WGS genome.</title>
        <authorList>
            <person name="Nygaard S."/>
            <person name="Hu H."/>
            <person name="Boomsma J."/>
            <person name="Zhang G."/>
        </authorList>
    </citation>
    <scope>NUCLEOTIDE SEQUENCE [LARGE SCALE GENOMIC DNA]</scope>
    <source>
        <strain evidence="3">MS0001</strain>
        <tissue evidence="3">Whole body</tissue>
    </source>
</reference>
<dbReference type="InterPro" id="IPR019525">
    <property type="entry name" value="Nrf1_NLS/DNA-bd_dimer"/>
</dbReference>
<evidence type="ECO:0000259" key="2">
    <source>
        <dbReference type="Pfam" id="PF10491"/>
    </source>
</evidence>
<evidence type="ECO:0000256" key="1">
    <source>
        <dbReference type="SAM" id="MobiDB-lite"/>
    </source>
</evidence>
<dbReference type="Proteomes" id="UP000078542">
    <property type="component" value="Unassembled WGS sequence"/>
</dbReference>
<proteinExistence type="predicted"/>
<feature type="region of interest" description="Disordered" evidence="1">
    <location>
        <begin position="562"/>
        <end position="588"/>
    </location>
</feature>
<feature type="region of interest" description="Disordered" evidence="1">
    <location>
        <begin position="477"/>
        <end position="503"/>
    </location>
</feature>
<dbReference type="EMBL" id="KQ977901">
    <property type="protein sequence ID" value="KYM98896.1"/>
    <property type="molecule type" value="Genomic_DNA"/>
</dbReference>
<evidence type="ECO:0000313" key="4">
    <source>
        <dbReference type="Proteomes" id="UP000078542"/>
    </source>
</evidence>
<dbReference type="Pfam" id="PF10491">
    <property type="entry name" value="Nrf1_DNA-bind"/>
    <property type="match status" value="1"/>
</dbReference>